<dbReference type="GO" id="GO:0051213">
    <property type="term" value="F:dioxygenase activity"/>
    <property type="evidence" value="ECO:0007669"/>
    <property type="project" value="UniProtKB-KW"/>
</dbReference>
<gene>
    <name evidence="3" type="ORF">RJ53_02890</name>
</gene>
<name>A0A8J7W596_9EURY</name>
<dbReference type="Pfam" id="PF01875">
    <property type="entry name" value="Memo"/>
    <property type="match status" value="1"/>
</dbReference>
<reference evidence="3" key="1">
    <citation type="submission" date="2014-12" db="EMBL/GenBank/DDBJ databases">
        <authorList>
            <person name="Huang H.-H."/>
            <person name="Chen S.-C."/>
            <person name="Lai M.-C."/>
        </authorList>
    </citation>
    <scope>NUCLEOTIDE SEQUENCE</scope>
    <source>
        <strain evidence="3">K1F9705b</strain>
    </source>
</reference>
<protein>
    <recommendedName>
        <fullName evidence="2">MEMO1 family protein RJ53_02890</fullName>
    </recommendedName>
</protein>
<dbReference type="OrthoDB" id="372162at2157"/>
<dbReference type="InterPro" id="IPR002737">
    <property type="entry name" value="MEMO1_fam"/>
</dbReference>
<keyword evidence="3" id="KW-0560">Oxidoreductase</keyword>
<evidence type="ECO:0000256" key="2">
    <source>
        <dbReference type="HAMAP-Rule" id="MF_00055"/>
    </source>
</evidence>
<accession>A0A8J7W596</accession>
<keyword evidence="3" id="KW-0223">Dioxygenase</keyword>
<dbReference type="Gene3D" id="3.40.830.10">
    <property type="entry name" value="LigB-like"/>
    <property type="match status" value="1"/>
</dbReference>
<dbReference type="AlphaFoldDB" id="A0A8J7W596"/>
<dbReference type="RefSeq" id="WP_211530135.1">
    <property type="nucleotide sequence ID" value="NZ_JWHL01000003.1"/>
</dbReference>
<evidence type="ECO:0000313" key="3">
    <source>
        <dbReference type="EMBL" id="MBR1368506.1"/>
    </source>
</evidence>
<dbReference type="PANTHER" id="PTHR11060">
    <property type="entry name" value="PROTEIN MEMO1"/>
    <property type="match status" value="1"/>
</dbReference>
<comment type="similarity">
    <text evidence="1 2">Belongs to the MEMO1 family.</text>
</comment>
<dbReference type="EMBL" id="JWHL01000003">
    <property type="protein sequence ID" value="MBR1368506.1"/>
    <property type="molecule type" value="Genomic_DNA"/>
</dbReference>
<comment type="caution">
    <text evidence="3">The sequence shown here is derived from an EMBL/GenBank/DDBJ whole genome shotgun (WGS) entry which is preliminary data.</text>
</comment>
<dbReference type="HAMAP" id="MF_00055">
    <property type="entry name" value="MEMO1"/>
    <property type="match status" value="1"/>
</dbReference>
<sequence>MEIRRCTVAGMFYPGEPGHLEQVLEMFFKKQGEQLHPLGIIVPHAGYPYSGAVAARGYSTVDPGFSGTFIIIGPSHRGYRTCVSALPWETPLGIITNDEELSLALDLPVDEAAHQDDENSLETQMPLIKYRFPRARITPILMGDQSPEEAERLSAQIIRAVSRTKRDVIIVASSDFSHYIPKNTAEKIDAEAIKPILSLDTSEFYHKIRTLRVSACGVGPIATMLRATADLGAEKGILLTYMTSGDITGDPDVVGYAAIAVV</sequence>
<keyword evidence="4" id="KW-1185">Reference proteome</keyword>
<dbReference type="CDD" id="cd07361">
    <property type="entry name" value="MEMO_like"/>
    <property type="match status" value="1"/>
</dbReference>
<evidence type="ECO:0000313" key="4">
    <source>
        <dbReference type="Proteomes" id="UP000730161"/>
    </source>
</evidence>
<dbReference type="Proteomes" id="UP000730161">
    <property type="component" value="Unassembled WGS sequence"/>
</dbReference>
<dbReference type="PANTHER" id="PTHR11060:SF0">
    <property type="entry name" value="PROTEIN MEMO1"/>
    <property type="match status" value="1"/>
</dbReference>
<evidence type="ECO:0000256" key="1">
    <source>
        <dbReference type="ARBA" id="ARBA00006315"/>
    </source>
</evidence>
<proteinExistence type="inferred from homology"/>
<dbReference type="NCBIfam" id="TIGR04336">
    <property type="entry name" value="AmmeMemoSam_B"/>
    <property type="match status" value="1"/>
</dbReference>
<organism evidence="3 4">
    <name type="scientific">Methanocalculus chunghsingensis</name>
    <dbReference type="NCBI Taxonomy" id="156457"/>
    <lineage>
        <taxon>Archaea</taxon>
        <taxon>Methanobacteriati</taxon>
        <taxon>Methanobacteriota</taxon>
        <taxon>Stenosarchaea group</taxon>
        <taxon>Methanomicrobia</taxon>
        <taxon>Methanomicrobiales</taxon>
        <taxon>Methanocalculaceae</taxon>
        <taxon>Methanocalculus</taxon>
    </lineage>
</organism>